<proteinExistence type="predicted"/>
<accession>A0A382H072</accession>
<reference evidence="1" key="1">
    <citation type="submission" date="2018-05" db="EMBL/GenBank/DDBJ databases">
        <authorList>
            <person name="Lanie J.A."/>
            <person name="Ng W.-L."/>
            <person name="Kazmierczak K.M."/>
            <person name="Andrzejewski T.M."/>
            <person name="Davidsen T.M."/>
            <person name="Wayne K.J."/>
            <person name="Tettelin H."/>
            <person name="Glass J.I."/>
            <person name="Rusch D."/>
            <person name="Podicherti R."/>
            <person name="Tsui H.-C.T."/>
            <person name="Winkler M.E."/>
        </authorList>
    </citation>
    <scope>NUCLEOTIDE SEQUENCE</scope>
</reference>
<sequence length="73" mass="8873">MPRSKHHKKNRSASKWRKLSNIRRALRRYLEANDGDIPDWFIENHYSNSGRYKKKINVKDNSKKSKYREVKNV</sequence>
<organism evidence="1">
    <name type="scientific">marine metagenome</name>
    <dbReference type="NCBI Taxonomy" id="408172"/>
    <lineage>
        <taxon>unclassified sequences</taxon>
        <taxon>metagenomes</taxon>
        <taxon>ecological metagenomes</taxon>
    </lineage>
</organism>
<name>A0A382H072_9ZZZZ</name>
<dbReference type="EMBL" id="UINC01058393">
    <property type="protein sequence ID" value="SVB80604.1"/>
    <property type="molecule type" value="Genomic_DNA"/>
</dbReference>
<protein>
    <submittedName>
        <fullName evidence="1">Uncharacterized protein</fullName>
    </submittedName>
</protein>
<evidence type="ECO:0000313" key="1">
    <source>
        <dbReference type="EMBL" id="SVB80604.1"/>
    </source>
</evidence>
<dbReference type="AlphaFoldDB" id="A0A382H072"/>
<gene>
    <name evidence="1" type="ORF">METZ01_LOCUS233458</name>
</gene>